<comment type="caution">
    <text evidence="1">The sequence shown here is derived from an EMBL/GenBank/DDBJ whole genome shotgun (WGS) entry which is preliminary data.</text>
</comment>
<dbReference type="EMBL" id="LFZN01000209">
    <property type="protein sequence ID" value="KXS95573.1"/>
    <property type="molecule type" value="Genomic_DNA"/>
</dbReference>
<name>A0A139GZD9_9PEZI</name>
<protein>
    <submittedName>
        <fullName evidence="1">Uncharacterized protein</fullName>
    </submittedName>
</protein>
<dbReference type="OrthoDB" id="3633413at2759"/>
<dbReference type="AlphaFoldDB" id="A0A139GZD9"/>
<accession>A0A139GZD9</accession>
<proteinExistence type="predicted"/>
<dbReference type="Proteomes" id="UP000070133">
    <property type="component" value="Unassembled WGS sequence"/>
</dbReference>
<gene>
    <name evidence="1" type="ORF">AC578_3260</name>
</gene>
<organism evidence="1 2">
    <name type="scientific">Pseudocercospora eumusae</name>
    <dbReference type="NCBI Taxonomy" id="321146"/>
    <lineage>
        <taxon>Eukaryota</taxon>
        <taxon>Fungi</taxon>
        <taxon>Dikarya</taxon>
        <taxon>Ascomycota</taxon>
        <taxon>Pezizomycotina</taxon>
        <taxon>Dothideomycetes</taxon>
        <taxon>Dothideomycetidae</taxon>
        <taxon>Mycosphaerellales</taxon>
        <taxon>Mycosphaerellaceae</taxon>
        <taxon>Pseudocercospora</taxon>
    </lineage>
</organism>
<keyword evidence="2" id="KW-1185">Reference proteome</keyword>
<evidence type="ECO:0000313" key="1">
    <source>
        <dbReference type="EMBL" id="KXS95573.1"/>
    </source>
</evidence>
<sequence>MIPSPPTDESAETVEEQVRGGAWTVVHRPMEGPSQRVSRAATRRQRALRDLEMARKRPLSHDGLNDPLTPDRKSFNRLIAKHCVTNSFHAMPMASRERHSTRPWEPVVQRTPKKIEESPHLEEAALKSLQRQGCQNPVRHYFSEHECDVPERRLECLRQIARWKRDRYLVEEVATKLPKELAIEVFEYVVLSTQAHTTFHSEQMLGTTALEVIGTSAAAEHLVPLAKQALLEQSIFGIDVNFRRAEGQRIAVLPPDLFRLPHPLRKARLTLDFEIPIGRQKYPAILYMATACMPSLLAQLPGLRDLHFLFRIELTRPHWDHQGSALDVGCRKGFSGTSTFRKALEELLEAVKAVRPGIEIFVEMQYIYEGTWRGAYEAPPKTYNVAMEELTAEDTIRAADAKWKNCRFSLG</sequence>
<evidence type="ECO:0000313" key="2">
    <source>
        <dbReference type="Proteomes" id="UP000070133"/>
    </source>
</evidence>
<reference evidence="1 2" key="1">
    <citation type="submission" date="2015-07" db="EMBL/GenBank/DDBJ databases">
        <title>Comparative genomics of the Sigatoka disease complex on banana suggests a link between parallel evolutionary changes in Pseudocercospora fijiensis and Pseudocercospora eumusae and increased virulence on the banana host.</title>
        <authorList>
            <person name="Chang T.-C."/>
            <person name="Salvucci A."/>
            <person name="Crous P.W."/>
            <person name="Stergiopoulos I."/>
        </authorList>
    </citation>
    <scope>NUCLEOTIDE SEQUENCE [LARGE SCALE GENOMIC DNA]</scope>
    <source>
        <strain evidence="1 2">CBS 114824</strain>
    </source>
</reference>